<sequence length="102" mass="10922">MFINSATSARIILIVWGIFRNSPYAVLYAMLVDSSPRSSGASLGLLVGVGLGLSGALVTPVAGYFIQYFGWNWDSIMLAGVCLLTFIPMSLMRETAGEKAQV</sequence>
<evidence type="ECO:0000256" key="1">
    <source>
        <dbReference type="SAM" id="Phobius"/>
    </source>
</evidence>
<keyword evidence="1" id="KW-0812">Transmembrane</keyword>
<feature type="transmembrane region" description="Helical" evidence="1">
    <location>
        <begin position="12"/>
        <end position="31"/>
    </location>
</feature>
<proteinExistence type="predicted"/>
<protein>
    <recommendedName>
        <fullName evidence="4">Major facilitator superfamily (MFS) profile domain-containing protein</fullName>
    </recommendedName>
</protein>
<dbReference type="RefSeq" id="WP_268006422.1">
    <property type="nucleotide sequence ID" value="NZ_BSUT01000001.1"/>
</dbReference>
<accession>A0ABY6ZKC5</accession>
<dbReference type="Proteomes" id="UP001164761">
    <property type="component" value="Chromosome"/>
</dbReference>
<reference evidence="2" key="1">
    <citation type="submission" date="2022-08" db="EMBL/GenBank/DDBJ databases">
        <title>Alicyclobacillus fastidiosus DSM 17978, complete genome.</title>
        <authorList>
            <person name="Wang Q."/>
            <person name="Cai R."/>
            <person name="Wang Z."/>
        </authorList>
    </citation>
    <scope>NUCLEOTIDE SEQUENCE</scope>
    <source>
        <strain evidence="2">DSM 17978</strain>
    </source>
</reference>
<evidence type="ECO:0000313" key="3">
    <source>
        <dbReference type="Proteomes" id="UP001164761"/>
    </source>
</evidence>
<feature type="transmembrane region" description="Helical" evidence="1">
    <location>
        <begin position="43"/>
        <end position="66"/>
    </location>
</feature>
<gene>
    <name evidence="2" type="ORF">NZD89_03415</name>
</gene>
<feature type="transmembrane region" description="Helical" evidence="1">
    <location>
        <begin position="72"/>
        <end position="91"/>
    </location>
</feature>
<dbReference type="SUPFAM" id="SSF103473">
    <property type="entry name" value="MFS general substrate transporter"/>
    <property type="match status" value="1"/>
</dbReference>
<name>A0ABY6ZKC5_9BACL</name>
<keyword evidence="1" id="KW-1133">Transmembrane helix</keyword>
<organism evidence="2 3">
    <name type="scientific">Alicyclobacillus fastidiosus</name>
    <dbReference type="NCBI Taxonomy" id="392011"/>
    <lineage>
        <taxon>Bacteria</taxon>
        <taxon>Bacillati</taxon>
        <taxon>Bacillota</taxon>
        <taxon>Bacilli</taxon>
        <taxon>Bacillales</taxon>
        <taxon>Alicyclobacillaceae</taxon>
        <taxon>Alicyclobacillus</taxon>
    </lineage>
</organism>
<evidence type="ECO:0008006" key="4">
    <source>
        <dbReference type="Google" id="ProtNLM"/>
    </source>
</evidence>
<dbReference type="EMBL" id="CP104067">
    <property type="protein sequence ID" value="WAH42551.1"/>
    <property type="molecule type" value="Genomic_DNA"/>
</dbReference>
<dbReference type="InterPro" id="IPR036259">
    <property type="entry name" value="MFS_trans_sf"/>
</dbReference>
<keyword evidence="3" id="KW-1185">Reference proteome</keyword>
<keyword evidence="1" id="KW-0472">Membrane</keyword>
<dbReference type="Gene3D" id="1.20.1250.20">
    <property type="entry name" value="MFS general substrate transporter like domains"/>
    <property type="match status" value="1"/>
</dbReference>
<evidence type="ECO:0000313" key="2">
    <source>
        <dbReference type="EMBL" id="WAH42551.1"/>
    </source>
</evidence>